<feature type="transmembrane region" description="Helical" evidence="7">
    <location>
        <begin position="267"/>
        <end position="290"/>
    </location>
</feature>
<keyword evidence="6 7" id="KW-0472">Membrane</keyword>
<feature type="transmembrane region" description="Helical" evidence="7">
    <location>
        <begin position="302"/>
        <end position="323"/>
    </location>
</feature>
<dbReference type="EMBL" id="JBHSFW010000002">
    <property type="protein sequence ID" value="MFC4618699.1"/>
    <property type="molecule type" value="Genomic_DNA"/>
</dbReference>
<evidence type="ECO:0000313" key="9">
    <source>
        <dbReference type="EMBL" id="MFC4618699.1"/>
    </source>
</evidence>
<comment type="caution">
    <text evidence="9">The sequence shown here is derived from an EMBL/GenBank/DDBJ whole genome shotgun (WGS) entry which is preliminary data.</text>
</comment>
<protein>
    <submittedName>
        <fullName evidence="9">MDR family MFS transporter</fullName>
    </submittedName>
</protein>
<dbReference type="Gene3D" id="1.20.1250.20">
    <property type="entry name" value="MFS general substrate transporter like domains"/>
    <property type="match status" value="1"/>
</dbReference>
<feature type="transmembrane region" description="Helical" evidence="7">
    <location>
        <begin position="392"/>
        <end position="414"/>
    </location>
</feature>
<evidence type="ECO:0000313" key="10">
    <source>
        <dbReference type="Proteomes" id="UP001596022"/>
    </source>
</evidence>
<dbReference type="PANTHER" id="PTHR23501:SF170">
    <property type="entry name" value="MULTIDRUG RESISTANCE PROTEIN 3"/>
    <property type="match status" value="1"/>
</dbReference>
<dbReference type="Pfam" id="PF07690">
    <property type="entry name" value="MFS_1"/>
    <property type="match status" value="1"/>
</dbReference>
<feature type="transmembrane region" description="Helical" evidence="7">
    <location>
        <begin position="470"/>
        <end position="491"/>
    </location>
</feature>
<feature type="transmembrane region" description="Helical" evidence="7">
    <location>
        <begin position="48"/>
        <end position="65"/>
    </location>
</feature>
<dbReference type="InterPro" id="IPR036259">
    <property type="entry name" value="MFS_trans_sf"/>
</dbReference>
<dbReference type="CDD" id="cd17502">
    <property type="entry name" value="MFS_Azr1_MDR_like"/>
    <property type="match status" value="1"/>
</dbReference>
<reference evidence="10" key="1">
    <citation type="journal article" date="2019" name="Int. J. Syst. Evol. Microbiol.">
        <title>The Global Catalogue of Microorganisms (GCM) 10K type strain sequencing project: providing services to taxonomists for standard genome sequencing and annotation.</title>
        <authorList>
            <consortium name="The Broad Institute Genomics Platform"/>
            <consortium name="The Broad Institute Genome Sequencing Center for Infectious Disease"/>
            <person name="Wu L."/>
            <person name="Ma J."/>
        </authorList>
    </citation>
    <scope>NUCLEOTIDE SEQUENCE [LARGE SCALE GENOMIC DNA]</scope>
    <source>
        <strain evidence="10">CGMCC 1.16306</strain>
    </source>
</reference>
<feature type="domain" description="Major facilitator superfamily (MFS) profile" evidence="8">
    <location>
        <begin position="12"/>
        <end position="496"/>
    </location>
</feature>
<evidence type="ECO:0000256" key="7">
    <source>
        <dbReference type="SAM" id="Phobius"/>
    </source>
</evidence>
<evidence type="ECO:0000256" key="3">
    <source>
        <dbReference type="ARBA" id="ARBA00022475"/>
    </source>
</evidence>
<keyword evidence="5 7" id="KW-1133">Transmembrane helix</keyword>
<dbReference type="SUPFAM" id="SSF103473">
    <property type="entry name" value="MFS general substrate transporter"/>
    <property type="match status" value="1"/>
</dbReference>
<sequence>MTVKNENKLGWILAGLLLAIFVSAMDQTIVSTAMGTIVADLGGLDKFVWATSAYLVAEMAGMPIFGKLSDMYGRKRFFVFGILLFLIGSILCGTAHNIIELSVFRAIQGIGGGAMMPIAFAIVFDVVPMEKRGSMGGMFGGTFGLASIIGPLLGSYITDHWNWHWVFYINIPIGIIAIGLIVWFYHESHEHSKQKIDWLGALTLVASVVSLMFALELGGKTYAWDSIQIIGLFTVFVVFFALFLYVETKAVEPIISFKMFKKRLFTVTNLLSMFYGAAFIVPIVFIPIFVQGVFGGSATNSGLILLPLLLGSTVSSFTGGMLASKMSYRAVMIISGILLIPGIFLLGLMTADTSRFVVTLIMILTGLGVGFSFSVVSIAAIHSFTPKEYGSVNATISFIRELGMTVGITIYGVIQSHLMTGKIGTIFNGIGAHFPKSEWSDPRQMLTPETREHIPSVILHKLTVVLSTSIAHTFMWGLVPACLAFITVFFLGKERMKLVSKPTKKPSAS</sequence>
<keyword evidence="4 7" id="KW-0812">Transmembrane</keyword>
<feature type="transmembrane region" description="Helical" evidence="7">
    <location>
        <begin position="196"/>
        <end position="215"/>
    </location>
</feature>
<dbReference type="RefSeq" id="WP_376845748.1">
    <property type="nucleotide sequence ID" value="NZ_JBHSFW010000002.1"/>
</dbReference>
<gene>
    <name evidence="9" type="ORF">ACFO4N_08105</name>
</gene>
<dbReference type="InterPro" id="IPR011701">
    <property type="entry name" value="MFS"/>
</dbReference>
<organism evidence="9 10">
    <name type="scientific">Camelliibacillus cellulosilyticus</name>
    <dbReference type="NCBI Taxonomy" id="2174486"/>
    <lineage>
        <taxon>Bacteria</taxon>
        <taxon>Bacillati</taxon>
        <taxon>Bacillota</taxon>
        <taxon>Bacilli</taxon>
        <taxon>Bacillales</taxon>
        <taxon>Sporolactobacillaceae</taxon>
        <taxon>Camelliibacillus</taxon>
    </lineage>
</organism>
<keyword evidence="10" id="KW-1185">Reference proteome</keyword>
<accession>A0ABV9GMA0</accession>
<feature type="transmembrane region" description="Helical" evidence="7">
    <location>
        <begin position="330"/>
        <end position="350"/>
    </location>
</feature>
<keyword evidence="2" id="KW-0813">Transport</keyword>
<evidence type="ECO:0000256" key="5">
    <source>
        <dbReference type="ARBA" id="ARBA00022989"/>
    </source>
</evidence>
<dbReference type="Gene3D" id="1.20.1720.10">
    <property type="entry name" value="Multidrug resistance protein D"/>
    <property type="match status" value="1"/>
</dbReference>
<feature type="transmembrane region" description="Helical" evidence="7">
    <location>
        <begin position="105"/>
        <end position="127"/>
    </location>
</feature>
<dbReference type="InterPro" id="IPR020846">
    <property type="entry name" value="MFS_dom"/>
</dbReference>
<proteinExistence type="predicted"/>
<dbReference type="NCBIfam" id="TIGR00711">
    <property type="entry name" value="efflux_EmrB"/>
    <property type="match status" value="1"/>
</dbReference>
<evidence type="ECO:0000256" key="6">
    <source>
        <dbReference type="ARBA" id="ARBA00023136"/>
    </source>
</evidence>
<feature type="transmembrane region" description="Helical" evidence="7">
    <location>
        <begin position="77"/>
        <end position="99"/>
    </location>
</feature>
<comment type="subcellular location">
    <subcellularLocation>
        <location evidence="1">Cell membrane</location>
        <topology evidence="1">Multi-pass membrane protein</topology>
    </subcellularLocation>
</comment>
<evidence type="ECO:0000256" key="1">
    <source>
        <dbReference type="ARBA" id="ARBA00004651"/>
    </source>
</evidence>
<dbReference type="Proteomes" id="UP001596022">
    <property type="component" value="Unassembled WGS sequence"/>
</dbReference>
<dbReference type="PRINTS" id="PR01036">
    <property type="entry name" value="TCRTETB"/>
</dbReference>
<evidence type="ECO:0000259" key="8">
    <source>
        <dbReference type="PROSITE" id="PS50850"/>
    </source>
</evidence>
<feature type="transmembrane region" description="Helical" evidence="7">
    <location>
        <begin position="227"/>
        <end position="246"/>
    </location>
</feature>
<name>A0ABV9GMA0_9BACL</name>
<feature type="transmembrane region" description="Helical" evidence="7">
    <location>
        <begin position="139"/>
        <end position="157"/>
    </location>
</feature>
<dbReference type="InterPro" id="IPR004638">
    <property type="entry name" value="EmrB-like"/>
</dbReference>
<dbReference type="PANTHER" id="PTHR23501">
    <property type="entry name" value="MAJOR FACILITATOR SUPERFAMILY"/>
    <property type="match status" value="1"/>
</dbReference>
<evidence type="ECO:0000256" key="4">
    <source>
        <dbReference type="ARBA" id="ARBA00022692"/>
    </source>
</evidence>
<keyword evidence="3" id="KW-1003">Cell membrane</keyword>
<feature type="transmembrane region" description="Helical" evidence="7">
    <location>
        <begin position="163"/>
        <end position="184"/>
    </location>
</feature>
<feature type="transmembrane region" description="Helical" evidence="7">
    <location>
        <begin position="356"/>
        <end position="380"/>
    </location>
</feature>
<evidence type="ECO:0000256" key="2">
    <source>
        <dbReference type="ARBA" id="ARBA00022448"/>
    </source>
</evidence>
<dbReference type="PROSITE" id="PS50850">
    <property type="entry name" value="MFS"/>
    <property type="match status" value="1"/>
</dbReference>